<sequence>MQNGCNTFIHCGSMSARKRPACASCRDSHVTCEGGERPCHRCKVRGWECVESVSKRKCKAQRISGSTDVSGKTLTTTPPRIAGEYGELRKVPKLEISEPPSLCAVLKKDFEIYVEYLRREGIIFDTNVKSKLDTIDQKIVEMKQFTTPQQKEQLLSDFTKQLSIAIEAARNCQVPTIISDRSVVVHYVNDAAASLLSWSHPLPYRDREAWLHIMSPEMLSFLMENSIRINMECIVDRTVYHRASFRSLDCKDRVYRKCNYAISTKRDLLGLPQLTTLQLLPDPE</sequence>
<dbReference type="OrthoDB" id="40579at2759"/>
<dbReference type="GO" id="GO:0008270">
    <property type="term" value="F:zinc ion binding"/>
    <property type="evidence" value="ECO:0007669"/>
    <property type="project" value="InterPro"/>
</dbReference>
<reference evidence="2 3" key="1">
    <citation type="journal article" date="2018" name="Genome Biol. Evol.">
        <title>Multiple Roots of Fruiting Body Formation in Amoebozoa.</title>
        <authorList>
            <person name="Hillmann F."/>
            <person name="Forbes G."/>
            <person name="Novohradska S."/>
            <person name="Ferling I."/>
            <person name="Riege K."/>
            <person name="Groth M."/>
            <person name="Westermann M."/>
            <person name="Marz M."/>
            <person name="Spaller T."/>
            <person name="Winckler T."/>
            <person name="Schaap P."/>
            <person name="Glockner G."/>
        </authorList>
    </citation>
    <scope>NUCLEOTIDE SEQUENCE [LARGE SCALE GENOMIC DNA]</scope>
    <source>
        <strain evidence="2 3">Jena</strain>
    </source>
</reference>
<dbReference type="Gene3D" id="4.10.240.10">
    <property type="entry name" value="Zn(2)-C6 fungal-type DNA-binding domain"/>
    <property type="match status" value="1"/>
</dbReference>
<dbReference type="CDD" id="cd00067">
    <property type="entry name" value="GAL4"/>
    <property type="match status" value="1"/>
</dbReference>
<comment type="caution">
    <text evidence="2">The sequence shown here is derived from an EMBL/GenBank/DDBJ whole genome shotgun (WGS) entry which is preliminary data.</text>
</comment>
<dbReference type="EMBL" id="MDYQ01000200">
    <property type="protein sequence ID" value="PRP79033.1"/>
    <property type="molecule type" value="Genomic_DNA"/>
</dbReference>
<dbReference type="PROSITE" id="PS50048">
    <property type="entry name" value="ZN2_CY6_FUNGAL_2"/>
    <property type="match status" value="1"/>
</dbReference>
<dbReference type="SUPFAM" id="SSF57701">
    <property type="entry name" value="Zn2/Cys6 DNA-binding domain"/>
    <property type="match status" value="1"/>
</dbReference>
<dbReference type="PROSITE" id="PS00463">
    <property type="entry name" value="ZN2_CY6_FUNGAL_1"/>
    <property type="match status" value="1"/>
</dbReference>
<accession>A0A2P6N511</accession>
<feature type="domain" description="Zn(2)-C6 fungal-type" evidence="1">
    <location>
        <begin position="21"/>
        <end position="51"/>
    </location>
</feature>
<dbReference type="SMART" id="SM00066">
    <property type="entry name" value="GAL4"/>
    <property type="match status" value="1"/>
</dbReference>
<evidence type="ECO:0000313" key="2">
    <source>
        <dbReference type="EMBL" id="PRP79033.1"/>
    </source>
</evidence>
<proteinExistence type="predicted"/>
<dbReference type="GO" id="GO:0000981">
    <property type="term" value="F:DNA-binding transcription factor activity, RNA polymerase II-specific"/>
    <property type="evidence" value="ECO:0007669"/>
    <property type="project" value="InterPro"/>
</dbReference>
<gene>
    <name evidence="2" type="ORF">PROFUN_13194</name>
</gene>
<name>A0A2P6N511_9EUKA</name>
<dbReference type="InterPro" id="IPR001138">
    <property type="entry name" value="Zn2Cys6_DnaBD"/>
</dbReference>
<evidence type="ECO:0000313" key="3">
    <source>
        <dbReference type="Proteomes" id="UP000241769"/>
    </source>
</evidence>
<dbReference type="InParanoid" id="A0A2P6N511"/>
<protein>
    <recommendedName>
        <fullName evidence="1">Zn(2)-C6 fungal-type domain-containing protein</fullName>
    </recommendedName>
</protein>
<evidence type="ECO:0000259" key="1">
    <source>
        <dbReference type="PROSITE" id="PS50048"/>
    </source>
</evidence>
<keyword evidence="3" id="KW-1185">Reference proteome</keyword>
<dbReference type="Pfam" id="PF00172">
    <property type="entry name" value="Zn_clus"/>
    <property type="match status" value="1"/>
</dbReference>
<dbReference type="InterPro" id="IPR036864">
    <property type="entry name" value="Zn2-C6_fun-type_DNA-bd_sf"/>
</dbReference>
<dbReference type="AlphaFoldDB" id="A0A2P6N511"/>
<dbReference type="Proteomes" id="UP000241769">
    <property type="component" value="Unassembled WGS sequence"/>
</dbReference>
<organism evidence="2 3">
    <name type="scientific">Planoprotostelium fungivorum</name>
    <dbReference type="NCBI Taxonomy" id="1890364"/>
    <lineage>
        <taxon>Eukaryota</taxon>
        <taxon>Amoebozoa</taxon>
        <taxon>Evosea</taxon>
        <taxon>Variosea</taxon>
        <taxon>Cavosteliida</taxon>
        <taxon>Cavosteliaceae</taxon>
        <taxon>Planoprotostelium</taxon>
    </lineage>
</organism>